<dbReference type="Pfam" id="PF02902">
    <property type="entry name" value="Peptidase_C48"/>
    <property type="match status" value="1"/>
</dbReference>
<protein>
    <recommendedName>
        <fullName evidence="5">Ubiquitin-like protease family profile domain-containing protein</fullName>
    </recommendedName>
</protein>
<dbReference type="SUPFAM" id="SSF54001">
    <property type="entry name" value="Cysteine proteinases"/>
    <property type="match status" value="1"/>
</dbReference>
<organism evidence="6 7">
    <name type="scientific">Papaver atlanticum</name>
    <dbReference type="NCBI Taxonomy" id="357466"/>
    <lineage>
        <taxon>Eukaryota</taxon>
        <taxon>Viridiplantae</taxon>
        <taxon>Streptophyta</taxon>
        <taxon>Embryophyta</taxon>
        <taxon>Tracheophyta</taxon>
        <taxon>Spermatophyta</taxon>
        <taxon>Magnoliopsida</taxon>
        <taxon>Ranunculales</taxon>
        <taxon>Papaveraceae</taxon>
        <taxon>Papaveroideae</taxon>
        <taxon>Papaver</taxon>
    </lineage>
</organism>
<dbReference type="GO" id="GO:0008234">
    <property type="term" value="F:cysteine-type peptidase activity"/>
    <property type="evidence" value="ECO:0007669"/>
    <property type="project" value="InterPro"/>
</dbReference>
<reference evidence="6" key="1">
    <citation type="submission" date="2022-04" db="EMBL/GenBank/DDBJ databases">
        <title>A functionally conserved STORR gene fusion in Papaver species that diverged 16.8 million years ago.</title>
        <authorList>
            <person name="Catania T."/>
        </authorList>
    </citation>
    <scope>NUCLEOTIDE SEQUENCE</scope>
    <source>
        <strain evidence="6">S-188037</strain>
    </source>
</reference>
<dbReference type="Gene3D" id="3.40.395.10">
    <property type="entry name" value="Adenoviral Proteinase, Chain A"/>
    <property type="match status" value="1"/>
</dbReference>
<dbReference type="Proteomes" id="UP001202328">
    <property type="component" value="Unassembled WGS sequence"/>
</dbReference>
<accession>A0AAD4S309</accession>
<feature type="region of interest" description="Disordered" evidence="4">
    <location>
        <begin position="1"/>
        <end position="22"/>
    </location>
</feature>
<evidence type="ECO:0000256" key="4">
    <source>
        <dbReference type="SAM" id="MobiDB-lite"/>
    </source>
</evidence>
<keyword evidence="3" id="KW-0378">Hydrolase</keyword>
<proteinExistence type="inferred from homology"/>
<feature type="region of interest" description="Disordered" evidence="4">
    <location>
        <begin position="98"/>
        <end position="117"/>
    </location>
</feature>
<evidence type="ECO:0000313" key="7">
    <source>
        <dbReference type="Proteomes" id="UP001202328"/>
    </source>
</evidence>
<dbReference type="InterPro" id="IPR003653">
    <property type="entry name" value="Peptidase_C48_C"/>
</dbReference>
<sequence length="336" mass="38831">MVQNITKQKRKQRDEAQSSCQANENVLEGVWQKKLGKQLKAPYATSAFTTPGLTTPGMTTATIPKKRMSVAADETAPRKVRFLRDVITNVNNIRAENEVGKKRKRGKKKNNSVDVENKGEKNSGILIDDGGAVRENFFRNFKASRLITKQDINDVNDFIHQGFCGGSTYIFWVFIHHINIMLRLMRESNLGIRGKWTSIDTHFEPYVNGKPNTAKLKDYENWILPLSGAKPWNRVSMLYEHQNIYIYDSMRPPHSSRSDGVYPEITHIGEYLWNYIETDWYAKFVEDFPQQPDITSCGVYALKFVKHLIRGFDLKAIDESQILRHRREIAVQIYKK</sequence>
<feature type="domain" description="Ubiquitin-like protease family profile" evidence="5">
    <location>
        <begin position="61"/>
        <end position="308"/>
    </location>
</feature>
<dbReference type="PROSITE" id="PS50600">
    <property type="entry name" value="ULP_PROTEASE"/>
    <property type="match status" value="1"/>
</dbReference>
<comment type="caution">
    <text evidence="6">The sequence shown here is derived from an EMBL/GenBank/DDBJ whole genome shotgun (WGS) entry which is preliminary data.</text>
</comment>
<feature type="compositionally biased region" description="Basic residues" evidence="4">
    <location>
        <begin position="101"/>
        <end position="110"/>
    </location>
</feature>
<evidence type="ECO:0000259" key="5">
    <source>
        <dbReference type="PROSITE" id="PS50600"/>
    </source>
</evidence>
<evidence type="ECO:0000256" key="3">
    <source>
        <dbReference type="ARBA" id="ARBA00022801"/>
    </source>
</evidence>
<keyword evidence="7" id="KW-1185">Reference proteome</keyword>
<dbReference type="GO" id="GO:0006508">
    <property type="term" value="P:proteolysis"/>
    <property type="evidence" value="ECO:0007669"/>
    <property type="project" value="UniProtKB-KW"/>
</dbReference>
<evidence type="ECO:0000256" key="2">
    <source>
        <dbReference type="ARBA" id="ARBA00022670"/>
    </source>
</evidence>
<evidence type="ECO:0000313" key="6">
    <source>
        <dbReference type="EMBL" id="KAI3858067.1"/>
    </source>
</evidence>
<dbReference type="EMBL" id="JAJJMB010014788">
    <property type="protein sequence ID" value="KAI3858067.1"/>
    <property type="molecule type" value="Genomic_DNA"/>
</dbReference>
<comment type="similarity">
    <text evidence="1">Belongs to the peptidase C48 family.</text>
</comment>
<evidence type="ECO:0000256" key="1">
    <source>
        <dbReference type="ARBA" id="ARBA00005234"/>
    </source>
</evidence>
<dbReference type="InterPro" id="IPR038765">
    <property type="entry name" value="Papain-like_cys_pep_sf"/>
</dbReference>
<gene>
    <name evidence="6" type="ORF">MKW98_029541</name>
</gene>
<dbReference type="AlphaFoldDB" id="A0AAD4S309"/>
<name>A0AAD4S309_9MAGN</name>
<feature type="non-terminal residue" evidence="6">
    <location>
        <position position="336"/>
    </location>
</feature>
<keyword evidence="2" id="KW-0645">Protease</keyword>